<protein>
    <submittedName>
        <fullName evidence="1">Uncharacterized protein</fullName>
    </submittedName>
</protein>
<keyword evidence="2" id="KW-1185">Reference proteome</keyword>
<accession>A0A3M9N9U9</accession>
<reference evidence="1 2" key="1">
    <citation type="submission" date="2018-11" db="EMBL/GenBank/DDBJ databases">
        <title>Draft genome sequence of Ferruginibacter sp. BO-59.</title>
        <authorList>
            <person name="Im W.T."/>
        </authorList>
    </citation>
    <scope>NUCLEOTIDE SEQUENCE [LARGE SCALE GENOMIC DNA]</scope>
    <source>
        <strain evidence="1 2">BO-59</strain>
    </source>
</reference>
<name>A0A3M9N9U9_9BACT</name>
<gene>
    <name evidence="1" type="ORF">EFY79_15535</name>
</gene>
<dbReference type="Proteomes" id="UP000267223">
    <property type="component" value="Unassembled WGS sequence"/>
</dbReference>
<organism evidence="1 2">
    <name type="scientific">Hanamia caeni</name>
    <dbReference type="NCBI Taxonomy" id="2294116"/>
    <lineage>
        <taxon>Bacteria</taxon>
        <taxon>Pseudomonadati</taxon>
        <taxon>Bacteroidota</taxon>
        <taxon>Chitinophagia</taxon>
        <taxon>Chitinophagales</taxon>
        <taxon>Chitinophagaceae</taxon>
        <taxon>Hanamia</taxon>
    </lineage>
</organism>
<evidence type="ECO:0000313" key="1">
    <source>
        <dbReference type="EMBL" id="RNI34582.1"/>
    </source>
</evidence>
<proteinExistence type="predicted"/>
<evidence type="ECO:0000313" key="2">
    <source>
        <dbReference type="Proteomes" id="UP000267223"/>
    </source>
</evidence>
<sequence>MKNMLPLVFLFFGCDAVCQVNTILPSEASAFYQNAMQDLKPAIRILIEKNAGKLTGQKVNKDSLMRELQKAPLLKTANIHDLEAITVLILVQASRNVDNNLKELVLQKRNEGNKNDAEKEKDKQYALLLAENKSEIAEMVASILIKSSFSPTMTLDKFK</sequence>
<dbReference type="EMBL" id="RJJR01000013">
    <property type="protein sequence ID" value="RNI34582.1"/>
    <property type="molecule type" value="Genomic_DNA"/>
</dbReference>
<dbReference type="RefSeq" id="WP_123121643.1">
    <property type="nucleotide sequence ID" value="NZ_RJJR01000013.1"/>
</dbReference>
<dbReference type="AlphaFoldDB" id="A0A3M9N9U9"/>
<comment type="caution">
    <text evidence="1">The sequence shown here is derived from an EMBL/GenBank/DDBJ whole genome shotgun (WGS) entry which is preliminary data.</text>
</comment>